<evidence type="ECO:0000256" key="6">
    <source>
        <dbReference type="ARBA" id="ARBA00023316"/>
    </source>
</evidence>
<dbReference type="InterPro" id="IPR050644">
    <property type="entry name" value="PG_Glycine_Bridge_Synth"/>
</dbReference>
<dbReference type="Gene3D" id="3.40.630.30">
    <property type="match status" value="1"/>
</dbReference>
<dbReference type="GO" id="GO:0008360">
    <property type="term" value="P:regulation of cell shape"/>
    <property type="evidence" value="ECO:0007669"/>
    <property type="project" value="UniProtKB-KW"/>
</dbReference>
<sequence>MDIHLQQKEARELQPTDIFFQTPFWSAVKSYLGWDSLAYDLTFSGPQGDILILTKSLMPGISAAYVPQGPEFSPEPEQYGPFLEGLSDAIGRRLDSSVAFIRYDLPWESPYAEPPTEALEKDQGFRRPEARLQELRMNFGTAEWKLRKAVTDLTFVDRVVVDLNGSEVEILSRMKSKTRYNIRLAKKKGVDVFYGSPMELPAFYDLYRQTAQRNRFHACEYRHFSALFAALSSRPDFCEIFFLLARHERNLLAGAIMAISRKTAIYLFGASSNENRNLMGPYAVHWEAMRLAKSRGCVRYDLGAVSPSKDPDHPYFGLYRFKMGFGGRILHQTGTWDFPLDEDGYELFRKHEMIDGLIEPS</sequence>
<evidence type="ECO:0000256" key="3">
    <source>
        <dbReference type="ARBA" id="ARBA00022960"/>
    </source>
</evidence>
<keyword evidence="4" id="KW-0573">Peptidoglycan synthesis</keyword>
<proteinExistence type="inferred from homology"/>
<dbReference type="InterPro" id="IPR003447">
    <property type="entry name" value="FEMABX"/>
</dbReference>
<dbReference type="SUPFAM" id="SSF55729">
    <property type="entry name" value="Acyl-CoA N-acyltransferases (Nat)"/>
    <property type="match status" value="1"/>
</dbReference>
<keyword evidence="3" id="KW-0133">Cell shape</keyword>
<name>A0A653A5J8_UNCDX</name>
<keyword evidence="2" id="KW-0808">Transferase</keyword>
<reference evidence="7" key="1">
    <citation type="submission" date="2018-07" db="EMBL/GenBank/DDBJ databases">
        <authorList>
            <consortium name="Genoscope - CEA"/>
            <person name="William W."/>
        </authorList>
    </citation>
    <scope>NUCLEOTIDE SEQUENCE</scope>
    <source>
        <strain evidence="7">IK1</strain>
    </source>
</reference>
<comment type="similarity">
    <text evidence="1">Belongs to the FemABX family.</text>
</comment>
<dbReference type="InterPro" id="IPR016181">
    <property type="entry name" value="Acyl_CoA_acyltransferase"/>
</dbReference>
<evidence type="ECO:0000256" key="2">
    <source>
        <dbReference type="ARBA" id="ARBA00022679"/>
    </source>
</evidence>
<dbReference type="AlphaFoldDB" id="A0A653A5J8"/>
<dbReference type="GO" id="GO:0016755">
    <property type="term" value="F:aminoacyltransferase activity"/>
    <property type="evidence" value="ECO:0007669"/>
    <property type="project" value="InterPro"/>
</dbReference>
<accession>A0A653A5J8</accession>
<evidence type="ECO:0000256" key="4">
    <source>
        <dbReference type="ARBA" id="ARBA00022984"/>
    </source>
</evidence>
<dbReference type="PANTHER" id="PTHR36174">
    <property type="entry name" value="LIPID II:GLYCINE GLYCYLTRANSFERASE"/>
    <property type="match status" value="1"/>
</dbReference>
<keyword evidence="5" id="KW-0012">Acyltransferase</keyword>
<keyword evidence="6" id="KW-0961">Cell wall biogenesis/degradation</keyword>
<dbReference type="GO" id="GO:0071555">
    <property type="term" value="P:cell wall organization"/>
    <property type="evidence" value="ECO:0007669"/>
    <property type="project" value="UniProtKB-KW"/>
</dbReference>
<evidence type="ECO:0000313" key="7">
    <source>
        <dbReference type="EMBL" id="VBB42952.1"/>
    </source>
</evidence>
<dbReference type="EMBL" id="UPXX01000018">
    <property type="protein sequence ID" value="VBB42952.1"/>
    <property type="molecule type" value="Genomic_DNA"/>
</dbReference>
<evidence type="ECO:0000256" key="1">
    <source>
        <dbReference type="ARBA" id="ARBA00009943"/>
    </source>
</evidence>
<gene>
    <name evidence="7" type="ORF">TRIP_B250069</name>
</gene>
<dbReference type="GO" id="GO:0009252">
    <property type="term" value="P:peptidoglycan biosynthetic process"/>
    <property type="evidence" value="ECO:0007669"/>
    <property type="project" value="UniProtKB-KW"/>
</dbReference>
<protein>
    <submittedName>
        <fullName evidence="7">Pentaglycine interpeptide bridge formation protein</fullName>
    </submittedName>
</protein>
<dbReference type="Pfam" id="PF02388">
    <property type="entry name" value="FemAB"/>
    <property type="match status" value="2"/>
</dbReference>
<organism evidence="7">
    <name type="scientific">Uncultured Desulfatiglans sp</name>
    <dbReference type="NCBI Taxonomy" id="1748965"/>
    <lineage>
        <taxon>Bacteria</taxon>
        <taxon>Pseudomonadati</taxon>
        <taxon>Thermodesulfobacteriota</taxon>
        <taxon>Desulfobacteria</taxon>
        <taxon>Desulfatiglandales</taxon>
        <taxon>Desulfatiglandaceae</taxon>
        <taxon>Desulfatiglans</taxon>
        <taxon>environmental samples</taxon>
    </lineage>
</organism>
<evidence type="ECO:0000256" key="5">
    <source>
        <dbReference type="ARBA" id="ARBA00023315"/>
    </source>
</evidence>
<dbReference type="PANTHER" id="PTHR36174:SF1">
    <property type="entry name" value="LIPID II:GLYCINE GLYCYLTRANSFERASE"/>
    <property type="match status" value="1"/>
</dbReference>
<dbReference type="PROSITE" id="PS51191">
    <property type="entry name" value="FEMABX"/>
    <property type="match status" value="1"/>
</dbReference>